<feature type="transmembrane region" description="Helical" evidence="7">
    <location>
        <begin position="321"/>
        <end position="349"/>
    </location>
</feature>
<feature type="transmembrane region" description="Helical" evidence="7">
    <location>
        <begin position="453"/>
        <end position="474"/>
    </location>
</feature>
<protein>
    <submittedName>
        <fullName evidence="9">ABC transporter permease</fullName>
    </submittedName>
</protein>
<evidence type="ECO:0000256" key="3">
    <source>
        <dbReference type="ARBA" id="ARBA00022692"/>
    </source>
</evidence>
<feature type="transmembrane region" description="Helical" evidence="7">
    <location>
        <begin position="772"/>
        <end position="799"/>
    </location>
</feature>
<feature type="transmembrane region" description="Helical" evidence="7">
    <location>
        <begin position="20"/>
        <end position="41"/>
    </location>
</feature>
<dbReference type="Pfam" id="PF02687">
    <property type="entry name" value="FtsX"/>
    <property type="match status" value="2"/>
</dbReference>
<dbReference type="AlphaFoldDB" id="A0A810Q4L0"/>
<evidence type="ECO:0000256" key="4">
    <source>
        <dbReference type="ARBA" id="ARBA00022989"/>
    </source>
</evidence>
<dbReference type="PANTHER" id="PTHR30572:SF4">
    <property type="entry name" value="ABC TRANSPORTER PERMEASE YTRF"/>
    <property type="match status" value="1"/>
</dbReference>
<feature type="transmembrane region" description="Helical" evidence="7">
    <location>
        <begin position="369"/>
        <end position="394"/>
    </location>
</feature>
<comment type="subcellular location">
    <subcellularLocation>
        <location evidence="1">Cell membrane</location>
        <topology evidence="1">Multi-pass membrane protein</topology>
    </subcellularLocation>
</comment>
<feature type="domain" description="ABC3 transporter permease C-terminal" evidence="8">
    <location>
        <begin position="276"/>
        <end position="404"/>
    </location>
</feature>
<proteinExistence type="inferred from homology"/>
<feature type="transmembrane region" description="Helical" evidence="7">
    <location>
        <begin position="825"/>
        <end position="848"/>
    </location>
</feature>
<dbReference type="PANTHER" id="PTHR30572">
    <property type="entry name" value="MEMBRANE COMPONENT OF TRANSPORTER-RELATED"/>
    <property type="match status" value="1"/>
</dbReference>
<evidence type="ECO:0000256" key="1">
    <source>
        <dbReference type="ARBA" id="ARBA00004651"/>
    </source>
</evidence>
<evidence type="ECO:0000313" key="9">
    <source>
        <dbReference type="EMBL" id="BCK80371.1"/>
    </source>
</evidence>
<sequence length="902" mass="100946">MNVFHRYTRQALRENRSQTWVTIVGIILSVALFTAVTEGAYSGVRYLIGAAEYTVGRFHGCYQNLTEQQATQLSRDEKEITEQSAWQLVGWGQVGADNDYKPYLRVMSMDPDLPDLLSIRLTQGRLPEKAGEILLPEHLWSNGSVRHALGDTMELELGHRTLDGEELTADDPYTKGETLTDTTSHTYTVVGFYQRLDMTTEPFSCPGYTALTCQEQGYQTDEFFRVAHPSRFYSYMEGNAEKYPGLAWYSNSDLLNYYGATTFFSVNRMIYSFAVILLLMISFGSVSLIYNSFSISVAERTRQFGILKSIGATRKQIRDSVLYEALVLCAVGIPLGLLVGCLGIGITLYCLRDSFGFLMGESGNALQMHFVLNGWALLAAAGIGLVTAIISAWVPAKRAVRVSPVEAIRQTKDVKLRGREVRTSRLTEKLFGFSGMLAAKNFKRNRKRYRSTVVGLFLSVTLFISASSFCAYLTDAVDQLGGNSTLGVQLYCSEALPEGVTPEQRLRQLAAADGVESGFYTADSYASLHFAKEDMDPDYCKDTGLEGDHSAAMYFLRDEDFRQLLRDNGLPEEDYFRPDAPQAVAWDMLDIWRSTEGSKYNKLYHYHLLNGSSLPITGTESSYQPMDGWFTTGDRITRDGTEYVLYYPEDYIDDYYTARSEGETPDESRAQAVPASEAVLTRSYTVGAILKKAPDFLRTGDYLYLLYPYSMYETVTGQAPAADAFWFRSSDHAASYESMGQILMELGNSRSDLEDLAANGESQRAMVTVVNVFSYGFIILISLISMTNVFNTISTSIALRRREFAMLRSVGLTQRGFARMMDYECIIYGARALLWGLPASVLVTYGIYRSVAQSIAAQFYIPWYSVAIAVGSVFVVVFATMLYATRKIRSENPIEALKQENL</sequence>
<feature type="domain" description="ABC3 transporter permease C-terminal" evidence="8">
    <location>
        <begin position="777"/>
        <end position="893"/>
    </location>
</feature>
<evidence type="ECO:0000313" key="10">
    <source>
        <dbReference type="Proteomes" id="UP000681035"/>
    </source>
</evidence>
<dbReference type="GO" id="GO:0022857">
    <property type="term" value="F:transmembrane transporter activity"/>
    <property type="evidence" value="ECO:0007669"/>
    <property type="project" value="TreeGrafter"/>
</dbReference>
<dbReference type="InterPro" id="IPR003838">
    <property type="entry name" value="ABC3_permease_C"/>
</dbReference>
<accession>A0A810Q4L0</accession>
<keyword evidence="2" id="KW-1003">Cell membrane</keyword>
<dbReference type="KEGG" id="vcop:MM50RIKEN_01340"/>
<dbReference type="EMBL" id="AP023418">
    <property type="protein sequence ID" value="BCK80371.1"/>
    <property type="molecule type" value="Genomic_DNA"/>
</dbReference>
<dbReference type="RefSeq" id="WP_213541336.1">
    <property type="nucleotide sequence ID" value="NZ_AP023418.1"/>
</dbReference>
<evidence type="ECO:0000256" key="2">
    <source>
        <dbReference type="ARBA" id="ARBA00022475"/>
    </source>
</evidence>
<dbReference type="Proteomes" id="UP000681035">
    <property type="component" value="Chromosome"/>
</dbReference>
<evidence type="ECO:0000259" key="8">
    <source>
        <dbReference type="Pfam" id="PF02687"/>
    </source>
</evidence>
<dbReference type="GO" id="GO:0005886">
    <property type="term" value="C:plasma membrane"/>
    <property type="evidence" value="ECO:0007669"/>
    <property type="project" value="UniProtKB-SubCell"/>
</dbReference>
<keyword evidence="10" id="KW-1185">Reference proteome</keyword>
<feature type="transmembrane region" description="Helical" evidence="7">
    <location>
        <begin position="270"/>
        <end position="293"/>
    </location>
</feature>
<feature type="transmembrane region" description="Helical" evidence="7">
    <location>
        <begin position="860"/>
        <end position="884"/>
    </location>
</feature>
<comment type="similarity">
    <text evidence="6">Belongs to the ABC-4 integral membrane protein family.</text>
</comment>
<gene>
    <name evidence="9" type="ORF">MM50RIKEN_01340</name>
</gene>
<keyword evidence="5 7" id="KW-0472">Membrane</keyword>
<evidence type="ECO:0000256" key="5">
    <source>
        <dbReference type="ARBA" id="ARBA00023136"/>
    </source>
</evidence>
<organism evidence="9 10">
    <name type="scientific">Vescimonas coprocola</name>
    <dbReference type="NCBI Taxonomy" id="2714355"/>
    <lineage>
        <taxon>Bacteria</taxon>
        <taxon>Bacillati</taxon>
        <taxon>Bacillota</taxon>
        <taxon>Clostridia</taxon>
        <taxon>Eubacteriales</taxon>
        <taxon>Oscillospiraceae</taxon>
        <taxon>Vescimonas</taxon>
    </lineage>
</organism>
<keyword evidence="3 7" id="KW-0812">Transmembrane</keyword>
<dbReference type="InterPro" id="IPR050250">
    <property type="entry name" value="Macrolide_Exporter_MacB"/>
</dbReference>
<reference evidence="9" key="1">
    <citation type="submission" date="2020-09" db="EMBL/GenBank/DDBJ databases">
        <title>New species isolated from human feces.</title>
        <authorList>
            <person name="Kitahara M."/>
            <person name="Shigeno Y."/>
            <person name="Shime M."/>
            <person name="Matsumoto Y."/>
            <person name="Nakamura S."/>
            <person name="Motooka D."/>
            <person name="Fukuoka S."/>
            <person name="Nishikawa H."/>
            <person name="Benno Y."/>
        </authorList>
    </citation>
    <scope>NUCLEOTIDE SEQUENCE</scope>
    <source>
        <strain evidence="9">MM50</strain>
    </source>
</reference>
<evidence type="ECO:0000256" key="7">
    <source>
        <dbReference type="SAM" id="Phobius"/>
    </source>
</evidence>
<keyword evidence="4 7" id="KW-1133">Transmembrane helix</keyword>
<name>A0A810Q4L0_9FIRM</name>
<evidence type="ECO:0000256" key="6">
    <source>
        <dbReference type="ARBA" id="ARBA00038076"/>
    </source>
</evidence>